<evidence type="ECO:0000313" key="1">
    <source>
        <dbReference type="EMBL" id="AIS52683.1"/>
    </source>
</evidence>
<reference evidence="2" key="1">
    <citation type="journal article" date="2015" name="Genome Announc.">
        <title>Whole-Genome Sequences of 80 Environmental and Clinical Isolates of Burkholderia pseudomallei.</title>
        <authorList>
            <person name="Johnson S.L."/>
            <person name="Baker A.L."/>
            <person name="Chain P.S."/>
            <person name="Currie B.J."/>
            <person name="Daligault H.E."/>
            <person name="Davenport K.W."/>
            <person name="Davis C.B."/>
            <person name="Inglis T.J."/>
            <person name="Kaestli M."/>
            <person name="Koren S."/>
            <person name="Mayo M."/>
            <person name="Merritt A.J."/>
            <person name="Price E.P."/>
            <person name="Sarovich D.S."/>
            <person name="Warner J."/>
            <person name="Rosovitz M.J."/>
        </authorList>
    </citation>
    <scope>NUCLEOTIDE SEQUENCE [LARGE SCALE GENOMIC DNA]</scope>
    <source>
        <strain evidence="2">DSM 2030</strain>
    </source>
</reference>
<dbReference type="eggNOG" id="ENOG50336VQ">
    <property type="taxonomic scope" value="Bacteria"/>
</dbReference>
<dbReference type="KEGG" id="tki:TKV_c15180"/>
<name>A0A097AS92_THEKI</name>
<protein>
    <recommendedName>
        <fullName evidence="3">DUF3189 family protein</fullName>
    </recommendedName>
</protein>
<dbReference type="RefSeq" id="WP_049685395.1">
    <property type="nucleotide sequence ID" value="NZ_CP009170.1"/>
</dbReference>
<dbReference type="EMBL" id="CP009170">
    <property type="protein sequence ID" value="AIS52683.1"/>
    <property type="molecule type" value="Genomic_DNA"/>
</dbReference>
<dbReference type="AlphaFoldDB" id="A0A097AS92"/>
<dbReference type="InterPro" id="IPR021525">
    <property type="entry name" value="DUF3189"/>
</dbReference>
<evidence type="ECO:0000313" key="2">
    <source>
        <dbReference type="Proteomes" id="UP000029669"/>
    </source>
</evidence>
<dbReference type="STRING" id="2325.TKV_c15180"/>
<accession>A0A097AS92</accession>
<gene>
    <name evidence="1" type="ORF">TKV_c15180</name>
</gene>
<dbReference type="OrthoDB" id="1727190at2"/>
<evidence type="ECO:0008006" key="3">
    <source>
        <dbReference type="Google" id="ProtNLM"/>
    </source>
</evidence>
<dbReference type="HOGENOM" id="CLU_150718_0_0_9"/>
<sequence>MKVIYYSYYGCYFSPICAYIHLNDKHKIEKEEFFKIPYLLEIDYGEIRFMGADDNQNEVFVIGMKGFSENIKRTLYGLMEIFKIEDDVIFIDTSHYDLKFFKLLMTLRKNPSLRKIVDNFLYSYYLLRYNDVRGFVERYKKIL</sequence>
<organism evidence="1 2">
    <name type="scientific">Thermoanaerobacter kivui</name>
    <name type="common">Acetogenium kivui</name>
    <dbReference type="NCBI Taxonomy" id="2325"/>
    <lineage>
        <taxon>Bacteria</taxon>
        <taxon>Bacillati</taxon>
        <taxon>Bacillota</taxon>
        <taxon>Clostridia</taxon>
        <taxon>Thermoanaerobacterales</taxon>
        <taxon>Thermoanaerobacteraceae</taxon>
        <taxon>Thermoanaerobacter</taxon>
    </lineage>
</organism>
<dbReference type="Proteomes" id="UP000029669">
    <property type="component" value="Chromosome"/>
</dbReference>
<proteinExistence type="predicted"/>
<keyword evidence="2" id="KW-1185">Reference proteome</keyword>
<dbReference type="Pfam" id="PF11385">
    <property type="entry name" value="DUF3189"/>
    <property type="match status" value="1"/>
</dbReference>